<dbReference type="InterPro" id="IPR046674">
    <property type="entry name" value="DUF6544"/>
</dbReference>
<keyword evidence="1" id="KW-1133">Transmembrane helix</keyword>
<proteinExistence type="predicted"/>
<reference evidence="2 3" key="1">
    <citation type="submission" date="2017-09" db="EMBL/GenBank/DDBJ databases">
        <authorList>
            <person name="Ehlers B."/>
            <person name="Leendertz F.H."/>
        </authorList>
    </citation>
    <scope>NUCLEOTIDE SEQUENCE [LARGE SCALE GENOMIC DNA]</scope>
    <source>
        <strain evidence="2 3">DSM 18289</strain>
    </source>
</reference>
<evidence type="ECO:0000313" key="2">
    <source>
        <dbReference type="EMBL" id="SNZ21362.1"/>
    </source>
</evidence>
<protein>
    <submittedName>
        <fullName evidence="2">Uncharacterized protein</fullName>
    </submittedName>
</protein>
<keyword evidence="1" id="KW-0812">Transmembrane</keyword>
<name>A0A285PI00_9HYPH</name>
<dbReference type="RefSeq" id="WP_097155746.1">
    <property type="nucleotide sequence ID" value="NZ_OBEL01000008.1"/>
</dbReference>
<evidence type="ECO:0000313" key="3">
    <source>
        <dbReference type="Proteomes" id="UP000219439"/>
    </source>
</evidence>
<dbReference type="AlphaFoldDB" id="A0A285PI00"/>
<gene>
    <name evidence="2" type="ORF">SAMN06265368_4482</name>
</gene>
<sequence>MQFIWLLYPIAMLALIGLTLIVWRRSDRLNEKSAWEFLATHSSAKSHRFEYALIAELPEPAQQYFRYMIEPGTPLCSTVEIEMTGQLGLGSKEEPNYQSMQAHQILSPPYGLVWKLNSGALAGSDGALPDRSWTRFWLLGMIPVVRASSADHKRSAFGRVVAEAAIWAPASLLPSRFVHWESPDNETARATVRHGNFTQSVDITLDEFGIPRKVSMLRWSNENKEKIFRDQPFGGLLSDFRCYQGYRLPAHVEGGNHIDTPSYFPFFKADITKFVFHYPK</sequence>
<evidence type="ECO:0000256" key="1">
    <source>
        <dbReference type="SAM" id="Phobius"/>
    </source>
</evidence>
<keyword evidence="3" id="KW-1185">Reference proteome</keyword>
<dbReference type="OrthoDB" id="3671061at2"/>
<keyword evidence="1" id="KW-0472">Membrane</keyword>
<organism evidence="2 3">
    <name type="scientific">Cohaesibacter gelatinilyticus</name>
    <dbReference type="NCBI Taxonomy" id="372072"/>
    <lineage>
        <taxon>Bacteria</taxon>
        <taxon>Pseudomonadati</taxon>
        <taxon>Pseudomonadota</taxon>
        <taxon>Alphaproteobacteria</taxon>
        <taxon>Hyphomicrobiales</taxon>
        <taxon>Cohaesibacteraceae</taxon>
    </lineage>
</organism>
<accession>A0A285PI00</accession>
<feature type="transmembrane region" description="Helical" evidence="1">
    <location>
        <begin position="6"/>
        <end position="23"/>
    </location>
</feature>
<dbReference type="Pfam" id="PF20181">
    <property type="entry name" value="DUF6544"/>
    <property type="match status" value="1"/>
</dbReference>
<dbReference type="EMBL" id="OBEL01000008">
    <property type="protein sequence ID" value="SNZ21362.1"/>
    <property type="molecule type" value="Genomic_DNA"/>
</dbReference>
<dbReference type="Proteomes" id="UP000219439">
    <property type="component" value="Unassembled WGS sequence"/>
</dbReference>